<accession>A0A1M6BCU3</accession>
<dbReference type="InterPro" id="IPR011991">
    <property type="entry name" value="ArsR-like_HTH"/>
</dbReference>
<dbReference type="AlphaFoldDB" id="A0A1M6BCU3"/>
<gene>
    <name evidence="2" type="ORF">SAMN02745163_00318</name>
</gene>
<dbReference type="CDD" id="cd00090">
    <property type="entry name" value="HTH_ARSR"/>
    <property type="match status" value="1"/>
</dbReference>
<dbReference type="GO" id="GO:0003700">
    <property type="term" value="F:DNA-binding transcription factor activity"/>
    <property type="evidence" value="ECO:0007669"/>
    <property type="project" value="InterPro"/>
</dbReference>
<evidence type="ECO:0000259" key="1">
    <source>
        <dbReference type="SMART" id="SM00418"/>
    </source>
</evidence>
<dbReference type="OrthoDB" id="5949858at2"/>
<dbReference type="SMART" id="SM00418">
    <property type="entry name" value="HTH_ARSR"/>
    <property type="match status" value="1"/>
</dbReference>
<dbReference type="RefSeq" id="WP_072984600.1">
    <property type="nucleotide sequence ID" value="NZ_FQZB01000003.1"/>
</dbReference>
<dbReference type="InterPro" id="IPR036388">
    <property type="entry name" value="WH-like_DNA-bd_sf"/>
</dbReference>
<dbReference type="Gene3D" id="6.10.140.2180">
    <property type="match status" value="1"/>
</dbReference>
<proteinExistence type="predicted"/>
<reference evidence="2 3" key="1">
    <citation type="submission" date="2016-11" db="EMBL/GenBank/DDBJ databases">
        <authorList>
            <person name="Jaros S."/>
            <person name="Januszkiewicz K."/>
            <person name="Wedrychowicz H."/>
        </authorList>
    </citation>
    <scope>NUCLEOTIDE SEQUENCE [LARGE SCALE GENOMIC DNA]</scope>
    <source>
        <strain evidence="2 3">DSM 21758</strain>
    </source>
</reference>
<dbReference type="InterPro" id="IPR036390">
    <property type="entry name" value="WH_DNA-bd_sf"/>
</dbReference>
<name>A0A1M6BCU3_9CLOT</name>
<protein>
    <submittedName>
        <fullName evidence="2">Helix-turn-helix domain-containing protein</fullName>
    </submittedName>
</protein>
<dbReference type="EMBL" id="FQZB01000003">
    <property type="protein sequence ID" value="SHI46560.1"/>
    <property type="molecule type" value="Genomic_DNA"/>
</dbReference>
<evidence type="ECO:0000313" key="3">
    <source>
        <dbReference type="Proteomes" id="UP000184310"/>
    </source>
</evidence>
<dbReference type="InterPro" id="IPR001845">
    <property type="entry name" value="HTH_ArsR_DNA-bd_dom"/>
</dbReference>
<keyword evidence="3" id="KW-1185">Reference proteome</keyword>
<evidence type="ECO:0000313" key="2">
    <source>
        <dbReference type="EMBL" id="SHI46560.1"/>
    </source>
</evidence>
<dbReference type="SUPFAM" id="SSF46785">
    <property type="entry name" value="Winged helix' DNA-binding domain"/>
    <property type="match status" value="1"/>
</dbReference>
<sequence length="182" mass="21294">MEDKRIEVFMHPIRIKILHELIKKDRVTNKEILESFKGVPKSTLYKHISKLLNEGIIEVVHEKNIKNNFDKIYKIKINPIEEIEKLVQEKDSQKIINLFYNFTMTLLADVLKDDSRNIENLDKSCVGVRSYPIYLSDEEVLELMGEIRMSILKRLNNKATEKRKLRKLSTVLTPGNGLENIS</sequence>
<dbReference type="Gene3D" id="1.10.10.10">
    <property type="entry name" value="Winged helix-like DNA-binding domain superfamily/Winged helix DNA-binding domain"/>
    <property type="match status" value="1"/>
</dbReference>
<dbReference type="Proteomes" id="UP000184310">
    <property type="component" value="Unassembled WGS sequence"/>
</dbReference>
<feature type="domain" description="HTH arsR-type" evidence="1">
    <location>
        <begin position="4"/>
        <end position="89"/>
    </location>
</feature>
<dbReference type="STRING" id="1121302.SAMN02745163_00318"/>
<organism evidence="2 3">
    <name type="scientific">Clostridium cavendishii DSM 21758</name>
    <dbReference type="NCBI Taxonomy" id="1121302"/>
    <lineage>
        <taxon>Bacteria</taxon>
        <taxon>Bacillati</taxon>
        <taxon>Bacillota</taxon>
        <taxon>Clostridia</taxon>
        <taxon>Eubacteriales</taxon>
        <taxon>Clostridiaceae</taxon>
        <taxon>Clostridium</taxon>
    </lineage>
</organism>
<dbReference type="Pfam" id="PF12840">
    <property type="entry name" value="HTH_20"/>
    <property type="match status" value="1"/>
</dbReference>